<dbReference type="Proteomes" id="UP000007881">
    <property type="component" value="Chromosome"/>
</dbReference>
<keyword evidence="3 7" id="KW-0378">Hydrolase</keyword>
<sequence length="515" mass="56530">MPPQAASPPSVRPGWGCGGSRYVRRTPRLRRSGSALMATSCPKHVMLLVGEDTGLHLGCYGNGYATTPNLDRLASGGCRFTQAFTHSPVCAPSRSGLVTGRYPWAIGTHAMRSTLLDPPRLFTHALREAGIHVAWPTKTDFNFEPPAGFADTTDDWLETLAGSPPAGPAFFYRNFAATHESRVWDVNPHGGKTYADTLASLGADELHDPAAAPVPPYLPDTPQTRRDVARYHDNLLMQDREIGRALDALDAAGIADETLVIYLTDHGRGLPREKRWCYDAGIHLPLIVRWPGVIEPETVDDRLVAWVDVAPTILALMGVPVPPGGDGRVFLGEERAEPRAFVFAGRDRMDANFDHVRVARSKRYHYIRNGFPGLPYASHHGYMEHEPTLQRMRDLHAAGELHGDAALFMAVNKRPEELFDARADPDCLRNLADDPEHSAALAEHRRALDGFAASVPDLGLRDEADLIAEGLVADRLTGEYRPRVSTLAPEHRIGPERAPLTRAEAEALARRRGPD</sequence>
<dbReference type="Gene3D" id="3.40.720.10">
    <property type="entry name" value="Alkaline Phosphatase, subunit A"/>
    <property type="match status" value="1"/>
</dbReference>
<dbReference type="SUPFAM" id="SSF53649">
    <property type="entry name" value="Alkaline phosphatase-like"/>
    <property type="match status" value="1"/>
</dbReference>
<protein>
    <submittedName>
        <fullName evidence="7">Putative sulfatase</fullName>
        <ecNumber evidence="7">3.1.6.-</ecNumber>
    </submittedName>
</protein>
<accession>I0IAN4</accession>
<dbReference type="CDD" id="cd16027">
    <property type="entry name" value="SGSH"/>
    <property type="match status" value="1"/>
</dbReference>
<feature type="domain" description="Sulfatase N-terminal" evidence="6">
    <location>
        <begin position="151"/>
        <end position="319"/>
    </location>
</feature>
<comment type="similarity">
    <text evidence="1">Belongs to the sulfatase family.</text>
</comment>
<dbReference type="STRING" id="1142394.PSMK_01630"/>
<dbReference type="InterPro" id="IPR050738">
    <property type="entry name" value="Sulfatase"/>
</dbReference>
<evidence type="ECO:0000313" key="7">
    <source>
        <dbReference type="EMBL" id="BAM02322.1"/>
    </source>
</evidence>
<proteinExistence type="inferred from homology"/>
<keyword evidence="2" id="KW-0479">Metal-binding</keyword>
<dbReference type="PANTHER" id="PTHR42693:SF53">
    <property type="entry name" value="ENDO-4-O-SULFATASE"/>
    <property type="match status" value="1"/>
</dbReference>
<evidence type="ECO:0000256" key="1">
    <source>
        <dbReference type="ARBA" id="ARBA00008779"/>
    </source>
</evidence>
<evidence type="ECO:0000256" key="4">
    <source>
        <dbReference type="ARBA" id="ARBA00022837"/>
    </source>
</evidence>
<dbReference type="KEGG" id="phm:PSMK_01630"/>
<evidence type="ECO:0000256" key="5">
    <source>
        <dbReference type="SAM" id="MobiDB-lite"/>
    </source>
</evidence>
<dbReference type="Pfam" id="PF00884">
    <property type="entry name" value="Sulfatase"/>
    <property type="match status" value="2"/>
</dbReference>
<dbReference type="PROSITE" id="PS00523">
    <property type="entry name" value="SULFATASE_1"/>
    <property type="match status" value="1"/>
</dbReference>
<dbReference type="PANTHER" id="PTHR42693">
    <property type="entry name" value="ARYLSULFATASE FAMILY MEMBER"/>
    <property type="match status" value="1"/>
</dbReference>
<dbReference type="InterPro" id="IPR000917">
    <property type="entry name" value="Sulfatase_N"/>
</dbReference>
<dbReference type="EMBL" id="AP012338">
    <property type="protein sequence ID" value="BAM02322.1"/>
    <property type="molecule type" value="Genomic_DNA"/>
</dbReference>
<keyword evidence="4" id="KW-0106">Calcium</keyword>
<dbReference type="GO" id="GO:0004065">
    <property type="term" value="F:arylsulfatase activity"/>
    <property type="evidence" value="ECO:0007669"/>
    <property type="project" value="TreeGrafter"/>
</dbReference>
<feature type="region of interest" description="Disordered" evidence="5">
    <location>
        <begin position="492"/>
        <end position="515"/>
    </location>
</feature>
<keyword evidence="8" id="KW-1185">Reference proteome</keyword>
<name>I0IAN4_PHYMF</name>
<dbReference type="InterPro" id="IPR017850">
    <property type="entry name" value="Alkaline_phosphatase_core_sf"/>
</dbReference>
<evidence type="ECO:0000256" key="2">
    <source>
        <dbReference type="ARBA" id="ARBA00022723"/>
    </source>
</evidence>
<feature type="domain" description="Sulfatase N-terminal" evidence="6">
    <location>
        <begin position="44"/>
        <end position="134"/>
    </location>
</feature>
<dbReference type="GO" id="GO:0046872">
    <property type="term" value="F:metal ion binding"/>
    <property type="evidence" value="ECO:0007669"/>
    <property type="project" value="UniProtKB-KW"/>
</dbReference>
<dbReference type="eggNOG" id="COG3119">
    <property type="taxonomic scope" value="Bacteria"/>
</dbReference>
<dbReference type="HOGENOM" id="CLU_006332_7_3_0"/>
<evidence type="ECO:0000313" key="8">
    <source>
        <dbReference type="Proteomes" id="UP000007881"/>
    </source>
</evidence>
<organism evidence="7 8">
    <name type="scientific">Phycisphaera mikurensis (strain NBRC 102666 / KCTC 22515 / FYK2301M01)</name>
    <dbReference type="NCBI Taxonomy" id="1142394"/>
    <lineage>
        <taxon>Bacteria</taxon>
        <taxon>Pseudomonadati</taxon>
        <taxon>Planctomycetota</taxon>
        <taxon>Phycisphaerae</taxon>
        <taxon>Phycisphaerales</taxon>
        <taxon>Phycisphaeraceae</taxon>
        <taxon>Phycisphaera</taxon>
    </lineage>
</organism>
<evidence type="ECO:0000256" key="3">
    <source>
        <dbReference type="ARBA" id="ARBA00022801"/>
    </source>
</evidence>
<gene>
    <name evidence="7" type="ordered locus">PSMK_01630</name>
</gene>
<evidence type="ECO:0000259" key="6">
    <source>
        <dbReference type="Pfam" id="PF00884"/>
    </source>
</evidence>
<feature type="compositionally biased region" description="Basic and acidic residues" evidence="5">
    <location>
        <begin position="503"/>
        <end position="515"/>
    </location>
</feature>
<dbReference type="AlphaFoldDB" id="I0IAN4"/>
<dbReference type="InterPro" id="IPR024607">
    <property type="entry name" value="Sulfatase_CS"/>
</dbReference>
<reference evidence="7 8" key="1">
    <citation type="submission" date="2012-02" db="EMBL/GenBank/DDBJ databases">
        <title>Complete genome sequence of Phycisphaera mikurensis NBRC 102666.</title>
        <authorList>
            <person name="Ankai A."/>
            <person name="Hosoyama A."/>
            <person name="Terui Y."/>
            <person name="Sekine M."/>
            <person name="Fukai R."/>
            <person name="Kato Y."/>
            <person name="Nakamura S."/>
            <person name="Yamada-Narita S."/>
            <person name="Kawakoshi A."/>
            <person name="Fukunaga Y."/>
            <person name="Yamazaki S."/>
            <person name="Fujita N."/>
        </authorList>
    </citation>
    <scope>NUCLEOTIDE SEQUENCE [LARGE SCALE GENOMIC DNA]</scope>
    <source>
        <strain evidence="8">NBRC 102666 / KCTC 22515 / FYK2301M01</strain>
    </source>
</reference>
<dbReference type="EC" id="3.1.6.-" evidence="7"/>